<protein>
    <recommendedName>
        <fullName evidence="3">RRM domain-containing protein</fullName>
    </recommendedName>
</protein>
<dbReference type="Proteomes" id="UP000789595">
    <property type="component" value="Unassembled WGS sequence"/>
</dbReference>
<gene>
    <name evidence="4" type="ORF">PECAL_4P10890</name>
</gene>
<dbReference type="Gene3D" id="3.30.70.330">
    <property type="match status" value="2"/>
</dbReference>
<evidence type="ECO:0000256" key="1">
    <source>
        <dbReference type="PROSITE-ProRule" id="PRU00176"/>
    </source>
</evidence>
<dbReference type="SUPFAM" id="SSF81631">
    <property type="entry name" value="PAP/OAS1 substrate-binding domain"/>
    <property type="match status" value="1"/>
</dbReference>
<dbReference type="SMART" id="SM00360">
    <property type="entry name" value="RRM"/>
    <property type="match status" value="2"/>
</dbReference>
<dbReference type="PROSITE" id="PS50102">
    <property type="entry name" value="RRM"/>
    <property type="match status" value="2"/>
</dbReference>
<evidence type="ECO:0000313" key="5">
    <source>
        <dbReference type="Proteomes" id="UP000789595"/>
    </source>
</evidence>
<keyword evidence="5" id="KW-1185">Reference proteome</keyword>
<name>A0A8J2SNU9_9STRA</name>
<dbReference type="GO" id="GO:0003723">
    <property type="term" value="F:RNA binding"/>
    <property type="evidence" value="ECO:0007669"/>
    <property type="project" value="UniProtKB-UniRule"/>
</dbReference>
<dbReference type="CDD" id="cd00590">
    <property type="entry name" value="RRM_SF"/>
    <property type="match status" value="2"/>
</dbReference>
<dbReference type="InterPro" id="IPR012677">
    <property type="entry name" value="Nucleotide-bd_a/b_plait_sf"/>
</dbReference>
<accession>A0A8J2SNU9</accession>
<dbReference type="Gene3D" id="3.30.460.10">
    <property type="entry name" value="Beta Polymerase, domain 2"/>
    <property type="match status" value="1"/>
</dbReference>
<feature type="region of interest" description="Disordered" evidence="2">
    <location>
        <begin position="189"/>
        <end position="226"/>
    </location>
</feature>
<dbReference type="Pfam" id="PF22600">
    <property type="entry name" value="MTPAP-like_central"/>
    <property type="match status" value="1"/>
</dbReference>
<feature type="region of interest" description="Disordered" evidence="2">
    <location>
        <begin position="784"/>
        <end position="805"/>
    </location>
</feature>
<evidence type="ECO:0000313" key="4">
    <source>
        <dbReference type="EMBL" id="CAH0373848.1"/>
    </source>
</evidence>
<comment type="caution">
    <text evidence="4">The sequence shown here is derived from an EMBL/GenBank/DDBJ whole genome shotgun (WGS) entry which is preliminary data.</text>
</comment>
<dbReference type="PANTHER" id="PTHR12271:SF40">
    <property type="entry name" value="POLY(A) RNA POLYMERASE GLD2"/>
    <property type="match status" value="1"/>
</dbReference>
<dbReference type="AlphaFoldDB" id="A0A8J2SNU9"/>
<dbReference type="Pfam" id="PF00076">
    <property type="entry name" value="RRM_1"/>
    <property type="match status" value="1"/>
</dbReference>
<keyword evidence="1" id="KW-0694">RNA-binding</keyword>
<dbReference type="PANTHER" id="PTHR12271">
    <property type="entry name" value="POLY A POLYMERASE CID PAP -RELATED"/>
    <property type="match status" value="1"/>
</dbReference>
<dbReference type="SUPFAM" id="SSF81301">
    <property type="entry name" value="Nucleotidyltransferase"/>
    <property type="match status" value="1"/>
</dbReference>
<evidence type="ECO:0000256" key="2">
    <source>
        <dbReference type="SAM" id="MobiDB-lite"/>
    </source>
</evidence>
<dbReference type="EMBL" id="CAKKNE010000004">
    <property type="protein sequence ID" value="CAH0373848.1"/>
    <property type="molecule type" value="Genomic_DNA"/>
</dbReference>
<organism evidence="4 5">
    <name type="scientific">Pelagomonas calceolata</name>
    <dbReference type="NCBI Taxonomy" id="35677"/>
    <lineage>
        <taxon>Eukaryota</taxon>
        <taxon>Sar</taxon>
        <taxon>Stramenopiles</taxon>
        <taxon>Ochrophyta</taxon>
        <taxon>Pelagophyceae</taxon>
        <taxon>Pelagomonadales</taxon>
        <taxon>Pelagomonadaceae</taxon>
        <taxon>Pelagomonas</taxon>
    </lineage>
</organism>
<dbReference type="InterPro" id="IPR035979">
    <property type="entry name" value="RBD_domain_sf"/>
</dbReference>
<dbReference type="SUPFAM" id="SSF54928">
    <property type="entry name" value="RNA-binding domain, RBD"/>
    <property type="match status" value="1"/>
</dbReference>
<dbReference type="GO" id="GO:0016779">
    <property type="term" value="F:nucleotidyltransferase activity"/>
    <property type="evidence" value="ECO:0007669"/>
    <property type="project" value="TreeGrafter"/>
</dbReference>
<proteinExistence type="predicted"/>
<dbReference type="InterPro" id="IPR054708">
    <property type="entry name" value="MTPAP-like_central"/>
</dbReference>
<dbReference type="InterPro" id="IPR043519">
    <property type="entry name" value="NT_sf"/>
</dbReference>
<feature type="domain" description="RRM" evidence="3">
    <location>
        <begin position="41"/>
        <end position="116"/>
    </location>
</feature>
<reference evidence="4" key="1">
    <citation type="submission" date="2021-11" db="EMBL/GenBank/DDBJ databases">
        <authorList>
            <consortium name="Genoscope - CEA"/>
            <person name="William W."/>
        </authorList>
    </citation>
    <scope>NUCLEOTIDE SEQUENCE</scope>
</reference>
<dbReference type="InterPro" id="IPR000504">
    <property type="entry name" value="RRM_dom"/>
</dbReference>
<evidence type="ECO:0000259" key="3">
    <source>
        <dbReference type="PROSITE" id="PS50102"/>
    </source>
</evidence>
<dbReference type="OrthoDB" id="407432at2759"/>
<dbReference type="GO" id="GO:0031123">
    <property type="term" value="P:RNA 3'-end processing"/>
    <property type="evidence" value="ECO:0007669"/>
    <property type="project" value="TreeGrafter"/>
</dbReference>
<sequence length="805" mass="87972">MVFATETAPAASIYATRTAVRAALAGMQPSEADAGDAGDAVLVTVHNLSFETKRDGLAEHLGVAEHRVEVLMRPDGRSSGRARVCFPSRAEAEAVIEKVHQTDLDGRTISLSVKRDSTAAGETIVTLRNLPPTTKTGDVTKHVKRVTERGSVGRIILYKKGALSADVAFKSLAEAEAAARKLDGTELAGRTLSARVSPRKPRSVSPRPATPPAPPSSNGSPRAGARSREAVVAALSAWVAARRPDRTHSRNLDAFYKEHPHLGRKPKGSAWLTPDLLAAQGLQQRPDVNGGFFLEELDDDAAAAWAPIGAPASDGAAAILALVARADALRPRLERRDEDIRARVQSVLQKAVSFRRCAVGVFGSAASGLRTSDTADLDLCVLDPAIEKKASAYRALLSEARELDADGELFERGTRLKKARRALDVAMREKEREAQMVVEMTAAGNTIEKVQKHEDKWRSVCEEIPKLEEVVRELEEANTSIIDRVMELREQADDKKFKNAGCVYPMKSALERARGFGDFKVVRHARVPLVKCVYNPNERGFSEIALDIVPGNAVAHANSRLLKAYGDKAPAFRALVLVVKSWAKSRGLNDASEGYLSSYAHALTCLHFCLVKGLWPRDFHDAPVNMVEDIDVSWQEVGWSPPKQPSFELVRSYFEYMNSVIHDDGAYCLCCRARPTASRNDGDRGAYLISKDRWTFKNEDSRRQCLGRLSVEDPFRTFDSRGPHDPAATLERGGLEKLKAGYTAAVALLGDDSKDERQRVAELAAVDLDERSMWAARKEANIAAMAAGRAPPPPPPPRRSRRAGR</sequence>
<feature type="domain" description="RRM" evidence="3">
    <location>
        <begin position="123"/>
        <end position="199"/>
    </location>
</feature>
<dbReference type="Gene3D" id="1.10.1410.10">
    <property type="match status" value="1"/>
</dbReference>